<organism evidence="1">
    <name type="scientific">Arundo donax</name>
    <name type="common">Giant reed</name>
    <name type="synonym">Donax arundinaceus</name>
    <dbReference type="NCBI Taxonomy" id="35708"/>
    <lineage>
        <taxon>Eukaryota</taxon>
        <taxon>Viridiplantae</taxon>
        <taxon>Streptophyta</taxon>
        <taxon>Embryophyta</taxon>
        <taxon>Tracheophyta</taxon>
        <taxon>Spermatophyta</taxon>
        <taxon>Magnoliopsida</taxon>
        <taxon>Liliopsida</taxon>
        <taxon>Poales</taxon>
        <taxon>Poaceae</taxon>
        <taxon>PACMAD clade</taxon>
        <taxon>Arundinoideae</taxon>
        <taxon>Arundineae</taxon>
        <taxon>Arundo</taxon>
    </lineage>
</organism>
<sequence length="66" mass="7730">MKTVTYNFNKPPSHINYPPNIQNTHTICLFDRSEYQSAGSNSQVDSRKHLYPSYRNPHLLKMSHSH</sequence>
<reference evidence="1" key="1">
    <citation type="submission" date="2014-09" db="EMBL/GenBank/DDBJ databases">
        <authorList>
            <person name="Magalhaes I.L.F."/>
            <person name="Oliveira U."/>
            <person name="Santos F.R."/>
            <person name="Vidigal T.H.D.A."/>
            <person name="Brescovit A.D."/>
            <person name="Santos A.J."/>
        </authorList>
    </citation>
    <scope>NUCLEOTIDE SEQUENCE</scope>
    <source>
        <tissue evidence="1">Shoot tissue taken approximately 20 cm above the soil surface</tissue>
    </source>
</reference>
<accession>A0A0A9EC08</accession>
<dbReference type="EMBL" id="GBRH01204348">
    <property type="protein sequence ID" value="JAD93547.1"/>
    <property type="molecule type" value="Transcribed_RNA"/>
</dbReference>
<proteinExistence type="predicted"/>
<dbReference type="AlphaFoldDB" id="A0A0A9EC08"/>
<reference evidence="1" key="2">
    <citation type="journal article" date="2015" name="Data Brief">
        <title>Shoot transcriptome of the giant reed, Arundo donax.</title>
        <authorList>
            <person name="Barrero R.A."/>
            <person name="Guerrero F.D."/>
            <person name="Moolhuijzen P."/>
            <person name="Goolsby J.A."/>
            <person name="Tidwell J."/>
            <person name="Bellgard S.E."/>
            <person name="Bellgard M.I."/>
        </authorList>
    </citation>
    <scope>NUCLEOTIDE SEQUENCE</scope>
    <source>
        <tissue evidence="1">Shoot tissue taken approximately 20 cm above the soil surface</tissue>
    </source>
</reference>
<name>A0A0A9EC08_ARUDO</name>
<evidence type="ECO:0000313" key="1">
    <source>
        <dbReference type="EMBL" id="JAD93547.1"/>
    </source>
</evidence>
<protein>
    <submittedName>
        <fullName evidence="1">Uncharacterized protein</fullName>
    </submittedName>
</protein>